<keyword evidence="1" id="KW-1133">Transmembrane helix</keyword>
<dbReference type="AlphaFoldDB" id="A0A0A9DD10"/>
<feature type="transmembrane region" description="Helical" evidence="1">
    <location>
        <begin position="23"/>
        <end position="41"/>
    </location>
</feature>
<organism evidence="2">
    <name type="scientific">Arundo donax</name>
    <name type="common">Giant reed</name>
    <name type="synonym">Donax arundinaceus</name>
    <dbReference type="NCBI Taxonomy" id="35708"/>
    <lineage>
        <taxon>Eukaryota</taxon>
        <taxon>Viridiplantae</taxon>
        <taxon>Streptophyta</taxon>
        <taxon>Embryophyta</taxon>
        <taxon>Tracheophyta</taxon>
        <taxon>Spermatophyta</taxon>
        <taxon>Magnoliopsida</taxon>
        <taxon>Liliopsida</taxon>
        <taxon>Poales</taxon>
        <taxon>Poaceae</taxon>
        <taxon>PACMAD clade</taxon>
        <taxon>Arundinoideae</taxon>
        <taxon>Arundineae</taxon>
        <taxon>Arundo</taxon>
    </lineage>
</organism>
<proteinExistence type="predicted"/>
<evidence type="ECO:0000256" key="1">
    <source>
        <dbReference type="SAM" id="Phobius"/>
    </source>
</evidence>
<sequence>MPYNFICYSWCKNNFILSSLRSTFSFIYLNVSLIVISGSSIQA</sequence>
<name>A0A0A9DD10_ARUDO</name>
<protein>
    <submittedName>
        <fullName evidence="2">Uncharacterized protein</fullName>
    </submittedName>
</protein>
<reference evidence="2" key="1">
    <citation type="submission" date="2014-09" db="EMBL/GenBank/DDBJ databases">
        <authorList>
            <person name="Magalhaes I.L.F."/>
            <person name="Oliveira U."/>
            <person name="Santos F.R."/>
            <person name="Vidigal T.H.D.A."/>
            <person name="Brescovit A.D."/>
            <person name="Santos A.J."/>
        </authorList>
    </citation>
    <scope>NUCLEOTIDE SEQUENCE</scope>
    <source>
        <tissue evidence="2">Shoot tissue taken approximately 20 cm above the soil surface</tissue>
    </source>
</reference>
<dbReference type="EMBL" id="GBRH01211411">
    <property type="protein sequence ID" value="JAD86484.1"/>
    <property type="molecule type" value="Transcribed_RNA"/>
</dbReference>
<accession>A0A0A9DD10</accession>
<keyword evidence="1" id="KW-0812">Transmembrane</keyword>
<keyword evidence="1" id="KW-0472">Membrane</keyword>
<evidence type="ECO:0000313" key="2">
    <source>
        <dbReference type="EMBL" id="JAD86484.1"/>
    </source>
</evidence>
<reference evidence="2" key="2">
    <citation type="journal article" date="2015" name="Data Brief">
        <title>Shoot transcriptome of the giant reed, Arundo donax.</title>
        <authorList>
            <person name="Barrero R.A."/>
            <person name="Guerrero F.D."/>
            <person name="Moolhuijzen P."/>
            <person name="Goolsby J.A."/>
            <person name="Tidwell J."/>
            <person name="Bellgard S.E."/>
            <person name="Bellgard M.I."/>
        </authorList>
    </citation>
    <scope>NUCLEOTIDE SEQUENCE</scope>
    <source>
        <tissue evidence="2">Shoot tissue taken approximately 20 cm above the soil surface</tissue>
    </source>
</reference>